<evidence type="ECO:0000256" key="2">
    <source>
        <dbReference type="ARBA" id="ARBA00022737"/>
    </source>
</evidence>
<keyword evidence="1" id="KW-0479">Metal-binding</keyword>
<organism evidence="8 9">
    <name type="scientific">Rhodonia placenta</name>
    <dbReference type="NCBI Taxonomy" id="104341"/>
    <lineage>
        <taxon>Eukaryota</taxon>
        <taxon>Fungi</taxon>
        <taxon>Dikarya</taxon>
        <taxon>Basidiomycota</taxon>
        <taxon>Agaricomycotina</taxon>
        <taxon>Agaricomycetes</taxon>
        <taxon>Polyporales</taxon>
        <taxon>Adustoporiaceae</taxon>
        <taxon>Rhodonia</taxon>
    </lineage>
</organism>
<feature type="region of interest" description="Disordered" evidence="6">
    <location>
        <begin position="435"/>
        <end position="459"/>
    </location>
</feature>
<feature type="domain" description="C2H2-type" evidence="7">
    <location>
        <begin position="369"/>
        <end position="388"/>
    </location>
</feature>
<dbReference type="PANTHER" id="PTHR19818">
    <property type="entry name" value="ZINC FINGER PROTEIN ZIC AND GLI"/>
    <property type="match status" value="1"/>
</dbReference>
<dbReference type="PROSITE" id="PS50157">
    <property type="entry name" value="ZINC_FINGER_C2H2_2"/>
    <property type="match status" value="3"/>
</dbReference>
<protein>
    <recommendedName>
        <fullName evidence="7">C2H2-type domain-containing protein</fullName>
    </recommendedName>
</protein>
<evidence type="ECO:0000256" key="5">
    <source>
        <dbReference type="PROSITE-ProRule" id="PRU00042"/>
    </source>
</evidence>
<proteinExistence type="predicted"/>
<evidence type="ECO:0000256" key="3">
    <source>
        <dbReference type="ARBA" id="ARBA00022771"/>
    </source>
</evidence>
<dbReference type="GO" id="GO:0005634">
    <property type="term" value="C:nucleus"/>
    <property type="evidence" value="ECO:0007669"/>
    <property type="project" value="UniProtKB-ARBA"/>
</dbReference>
<evidence type="ECO:0000256" key="6">
    <source>
        <dbReference type="SAM" id="MobiDB-lite"/>
    </source>
</evidence>
<keyword evidence="4" id="KW-0862">Zinc</keyword>
<evidence type="ECO:0000256" key="4">
    <source>
        <dbReference type="ARBA" id="ARBA00022833"/>
    </source>
</evidence>
<dbReference type="Proteomes" id="UP000639403">
    <property type="component" value="Unassembled WGS sequence"/>
</dbReference>
<dbReference type="Pfam" id="PF00096">
    <property type="entry name" value="zf-C2H2"/>
    <property type="match status" value="3"/>
</dbReference>
<feature type="compositionally biased region" description="Acidic residues" evidence="6">
    <location>
        <begin position="13"/>
        <end position="43"/>
    </location>
</feature>
<reference evidence="8" key="2">
    <citation type="journal article" name="Front. Microbiol.">
        <title>Degradative Capacity of Two Strains of Rhodonia placenta: From Phenotype to Genotype.</title>
        <authorList>
            <person name="Kolle M."/>
            <person name="Horta M.A.C."/>
            <person name="Nowrousian M."/>
            <person name="Ohm R.A."/>
            <person name="Benz J.P."/>
            <person name="Pilgard A."/>
        </authorList>
    </citation>
    <scope>NUCLEOTIDE SEQUENCE</scope>
    <source>
        <strain evidence="8">FPRL280</strain>
    </source>
</reference>
<dbReference type="Gene3D" id="3.30.160.60">
    <property type="entry name" value="Classic Zinc Finger"/>
    <property type="match status" value="2"/>
</dbReference>
<feature type="compositionally biased region" description="Acidic residues" evidence="6">
    <location>
        <begin position="580"/>
        <end position="596"/>
    </location>
</feature>
<dbReference type="SMART" id="SM00355">
    <property type="entry name" value="ZnF_C2H2"/>
    <property type="match status" value="3"/>
</dbReference>
<dbReference type="InterPro" id="IPR036236">
    <property type="entry name" value="Znf_C2H2_sf"/>
</dbReference>
<feature type="domain" description="C2H2-type" evidence="7">
    <location>
        <begin position="342"/>
        <end position="369"/>
    </location>
</feature>
<evidence type="ECO:0000313" key="8">
    <source>
        <dbReference type="EMBL" id="KAF9820048.1"/>
    </source>
</evidence>
<evidence type="ECO:0000313" key="9">
    <source>
        <dbReference type="Proteomes" id="UP000639403"/>
    </source>
</evidence>
<evidence type="ECO:0000256" key="1">
    <source>
        <dbReference type="ARBA" id="ARBA00022723"/>
    </source>
</evidence>
<dbReference type="FunFam" id="3.30.160.60:FF:000086">
    <property type="entry name" value="transcription factor E4F1 isoform X1"/>
    <property type="match status" value="1"/>
</dbReference>
<keyword evidence="3 5" id="KW-0863">Zinc-finger</keyword>
<sequence length="596" mass="63701">MELAEHSALNSAGDEEDLEEYDEGEGYDEQYDEGDDDFAAEAEEMARRLQDQLHADIARAQLEAAAAAMNARPEAAAPPPTNDTTQGSNTRKRSHDAAISTMKAILGFAVANSSIHDSLVSLLVPSAGNVNILDVFHRCISSGIVRKSIARPLSEAVVALAKSDVLFASLRNSDAPAIQLDKGKRKRDLMDDGSYDAPAMPPPKRFALDEPDLRSQVSEAVRVVSAAFLPLLNTPTSQPPDPALISSIHPQLHQVFLFAVTSAPRAGERTPPLQELAGLIQMLGVLSGIPIGAPSPHAPWAPPADIGTAVYPCPAPGCAKTFHRLYALRAHQRSHTLADRPFRCAQCPASFVRNHDLKRHERLHDRKAWRCAGCGKVFSRRDAIKRHKDSRGRAGGGGDAVCAYAEIEEVEVEKDGDEEASRRAKLWSDIAANQAASTGHASGSGGAGTEDSQPEEGEVDPRIVAEAQTIVLQLHGLLQGYVARGLGGPPLSNQSHAQSSQATLASVIAHSQQHHYSIASPTHIGGQANEPMQRSAIHDTAPPAPPLPTSLSLSEEQTRMLEQAIAQAALAAQAQAEAEAALEEEDEESSDNDEEY</sequence>
<feature type="region of interest" description="Disordered" evidence="6">
    <location>
        <begin position="1"/>
        <end position="51"/>
    </location>
</feature>
<dbReference type="EMBL" id="JADOXO010000013">
    <property type="protein sequence ID" value="KAF9820048.1"/>
    <property type="molecule type" value="Genomic_DNA"/>
</dbReference>
<dbReference type="PROSITE" id="PS00028">
    <property type="entry name" value="ZINC_FINGER_C2H2_1"/>
    <property type="match status" value="1"/>
</dbReference>
<reference evidence="8" key="1">
    <citation type="submission" date="2020-11" db="EMBL/GenBank/DDBJ databases">
        <authorList>
            <person name="Koelle M."/>
            <person name="Horta M.A.C."/>
            <person name="Nowrousian M."/>
            <person name="Ohm R.A."/>
            <person name="Benz P."/>
            <person name="Pilgard A."/>
        </authorList>
    </citation>
    <scope>NUCLEOTIDE SEQUENCE</scope>
    <source>
        <strain evidence="8">FPRL280</strain>
    </source>
</reference>
<dbReference type="InterPro" id="IPR013087">
    <property type="entry name" value="Znf_C2H2_type"/>
</dbReference>
<dbReference type="InterPro" id="IPR050329">
    <property type="entry name" value="GLI_C2H2-zinc-finger"/>
</dbReference>
<dbReference type="PANTHER" id="PTHR19818:SF139">
    <property type="entry name" value="PAIR-RULE PROTEIN ODD-PAIRED"/>
    <property type="match status" value="1"/>
</dbReference>
<gene>
    <name evidence="8" type="ORF">IEO21_01710</name>
</gene>
<feature type="domain" description="C2H2-type" evidence="7">
    <location>
        <begin position="311"/>
        <end position="340"/>
    </location>
</feature>
<accession>A0A8H7P906</accession>
<dbReference type="GO" id="GO:0008270">
    <property type="term" value="F:zinc ion binding"/>
    <property type="evidence" value="ECO:0007669"/>
    <property type="project" value="UniProtKB-KW"/>
</dbReference>
<name>A0A8H7P906_9APHY</name>
<dbReference type="GO" id="GO:0045944">
    <property type="term" value="P:positive regulation of transcription by RNA polymerase II"/>
    <property type="evidence" value="ECO:0007669"/>
    <property type="project" value="UniProtKB-ARBA"/>
</dbReference>
<keyword evidence="2" id="KW-0677">Repeat</keyword>
<evidence type="ECO:0000259" key="7">
    <source>
        <dbReference type="PROSITE" id="PS50157"/>
    </source>
</evidence>
<dbReference type="GO" id="GO:0000978">
    <property type="term" value="F:RNA polymerase II cis-regulatory region sequence-specific DNA binding"/>
    <property type="evidence" value="ECO:0007669"/>
    <property type="project" value="TreeGrafter"/>
</dbReference>
<comment type="caution">
    <text evidence="8">The sequence shown here is derived from an EMBL/GenBank/DDBJ whole genome shotgun (WGS) entry which is preliminary data.</text>
</comment>
<feature type="region of interest" description="Disordered" evidence="6">
    <location>
        <begin position="68"/>
        <end position="96"/>
    </location>
</feature>
<feature type="region of interest" description="Disordered" evidence="6">
    <location>
        <begin position="572"/>
        <end position="596"/>
    </location>
</feature>
<dbReference type="AlphaFoldDB" id="A0A8H7P906"/>
<dbReference type="GO" id="GO:0000981">
    <property type="term" value="F:DNA-binding transcription factor activity, RNA polymerase II-specific"/>
    <property type="evidence" value="ECO:0007669"/>
    <property type="project" value="TreeGrafter"/>
</dbReference>
<dbReference type="SUPFAM" id="SSF57667">
    <property type="entry name" value="beta-beta-alpha zinc fingers"/>
    <property type="match status" value="2"/>
</dbReference>
<feature type="region of interest" description="Disordered" evidence="6">
    <location>
        <begin position="536"/>
        <end position="555"/>
    </location>
</feature>